<proteinExistence type="predicted"/>
<keyword evidence="3" id="KW-1185">Reference proteome</keyword>
<organism evidence="2 3">
    <name type="scientific">Aspergillus wentii DTO 134E9</name>
    <dbReference type="NCBI Taxonomy" id="1073089"/>
    <lineage>
        <taxon>Eukaryota</taxon>
        <taxon>Fungi</taxon>
        <taxon>Dikarya</taxon>
        <taxon>Ascomycota</taxon>
        <taxon>Pezizomycotina</taxon>
        <taxon>Eurotiomycetes</taxon>
        <taxon>Eurotiomycetidae</taxon>
        <taxon>Eurotiales</taxon>
        <taxon>Aspergillaceae</taxon>
        <taxon>Aspergillus</taxon>
        <taxon>Aspergillus subgen. Cremei</taxon>
    </lineage>
</organism>
<protein>
    <submittedName>
        <fullName evidence="2">Uncharacterized protein</fullName>
    </submittedName>
</protein>
<feature type="compositionally biased region" description="Basic residues" evidence="1">
    <location>
        <begin position="61"/>
        <end position="72"/>
    </location>
</feature>
<name>A0A1L9R9E0_ASPWE</name>
<dbReference type="RefSeq" id="XP_040685222.1">
    <property type="nucleotide sequence ID" value="XM_040839058.1"/>
</dbReference>
<reference evidence="3" key="1">
    <citation type="journal article" date="2017" name="Genome Biol.">
        <title>Comparative genomics reveals high biological diversity and specific adaptations in the industrially and medically important fungal genus Aspergillus.</title>
        <authorList>
            <person name="de Vries R.P."/>
            <person name="Riley R."/>
            <person name="Wiebenga A."/>
            <person name="Aguilar-Osorio G."/>
            <person name="Amillis S."/>
            <person name="Uchima C.A."/>
            <person name="Anderluh G."/>
            <person name="Asadollahi M."/>
            <person name="Askin M."/>
            <person name="Barry K."/>
            <person name="Battaglia E."/>
            <person name="Bayram O."/>
            <person name="Benocci T."/>
            <person name="Braus-Stromeyer S.A."/>
            <person name="Caldana C."/>
            <person name="Canovas D."/>
            <person name="Cerqueira G.C."/>
            <person name="Chen F."/>
            <person name="Chen W."/>
            <person name="Choi C."/>
            <person name="Clum A."/>
            <person name="Dos Santos R.A."/>
            <person name="Damasio A.R."/>
            <person name="Diallinas G."/>
            <person name="Emri T."/>
            <person name="Fekete E."/>
            <person name="Flipphi M."/>
            <person name="Freyberg S."/>
            <person name="Gallo A."/>
            <person name="Gournas C."/>
            <person name="Habgood R."/>
            <person name="Hainaut M."/>
            <person name="Harispe M.L."/>
            <person name="Henrissat B."/>
            <person name="Hilden K.S."/>
            <person name="Hope R."/>
            <person name="Hossain A."/>
            <person name="Karabika E."/>
            <person name="Karaffa L."/>
            <person name="Karanyi Z."/>
            <person name="Krasevec N."/>
            <person name="Kuo A."/>
            <person name="Kusch H."/>
            <person name="LaButti K."/>
            <person name="Lagendijk E.L."/>
            <person name="Lapidus A."/>
            <person name="Levasseur A."/>
            <person name="Lindquist E."/>
            <person name="Lipzen A."/>
            <person name="Logrieco A.F."/>
            <person name="MacCabe A."/>
            <person name="Maekelae M.R."/>
            <person name="Malavazi I."/>
            <person name="Melin P."/>
            <person name="Meyer V."/>
            <person name="Mielnichuk N."/>
            <person name="Miskei M."/>
            <person name="Molnar A.P."/>
            <person name="Mule G."/>
            <person name="Ngan C.Y."/>
            <person name="Orejas M."/>
            <person name="Orosz E."/>
            <person name="Ouedraogo J.P."/>
            <person name="Overkamp K.M."/>
            <person name="Park H.-S."/>
            <person name="Perrone G."/>
            <person name="Piumi F."/>
            <person name="Punt P.J."/>
            <person name="Ram A.F."/>
            <person name="Ramon A."/>
            <person name="Rauscher S."/>
            <person name="Record E."/>
            <person name="Riano-Pachon D.M."/>
            <person name="Robert V."/>
            <person name="Roehrig J."/>
            <person name="Ruller R."/>
            <person name="Salamov A."/>
            <person name="Salih N.S."/>
            <person name="Samson R.A."/>
            <person name="Sandor E."/>
            <person name="Sanguinetti M."/>
            <person name="Schuetze T."/>
            <person name="Sepcic K."/>
            <person name="Shelest E."/>
            <person name="Sherlock G."/>
            <person name="Sophianopoulou V."/>
            <person name="Squina F.M."/>
            <person name="Sun H."/>
            <person name="Susca A."/>
            <person name="Todd R.B."/>
            <person name="Tsang A."/>
            <person name="Unkles S.E."/>
            <person name="van de Wiele N."/>
            <person name="van Rossen-Uffink D."/>
            <person name="Oliveira J.V."/>
            <person name="Vesth T.C."/>
            <person name="Visser J."/>
            <person name="Yu J.-H."/>
            <person name="Zhou M."/>
            <person name="Andersen M.R."/>
            <person name="Archer D.B."/>
            <person name="Baker S.E."/>
            <person name="Benoit I."/>
            <person name="Brakhage A.A."/>
            <person name="Braus G.H."/>
            <person name="Fischer R."/>
            <person name="Frisvad J.C."/>
            <person name="Goldman G.H."/>
            <person name="Houbraken J."/>
            <person name="Oakley B."/>
            <person name="Pocsi I."/>
            <person name="Scazzocchio C."/>
            <person name="Seiboth B."/>
            <person name="vanKuyk P.A."/>
            <person name="Wortman J."/>
            <person name="Dyer P.S."/>
            <person name="Grigoriev I.V."/>
        </authorList>
    </citation>
    <scope>NUCLEOTIDE SEQUENCE [LARGE SCALE GENOMIC DNA]</scope>
    <source>
        <strain evidence="3">DTO 134E9</strain>
    </source>
</reference>
<evidence type="ECO:0000313" key="2">
    <source>
        <dbReference type="EMBL" id="OJJ31545.1"/>
    </source>
</evidence>
<dbReference type="AlphaFoldDB" id="A0A1L9R9E0"/>
<evidence type="ECO:0000313" key="3">
    <source>
        <dbReference type="Proteomes" id="UP000184383"/>
    </source>
</evidence>
<evidence type="ECO:0000256" key="1">
    <source>
        <dbReference type="SAM" id="MobiDB-lite"/>
    </source>
</evidence>
<gene>
    <name evidence="2" type="ORF">ASPWEDRAFT_696065</name>
</gene>
<feature type="region of interest" description="Disordered" evidence="1">
    <location>
        <begin position="46"/>
        <end position="82"/>
    </location>
</feature>
<dbReference type="EMBL" id="KV878216">
    <property type="protein sequence ID" value="OJJ31545.1"/>
    <property type="molecule type" value="Genomic_DNA"/>
</dbReference>
<dbReference type="VEuPathDB" id="FungiDB:ASPWEDRAFT_696065"/>
<dbReference type="GeneID" id="63754906"/>
<accession>A0A1L9R9E0</accession>
<sequence>MRRGEEEMKMKMVSRVLLINRATLSLFVPLLFFPFKYSDSTSYHHSPDGHTDIQINSRQQSRVRKKKKGGVKKRQDTLSSQPTITRTDRARFLLKFPLARTLSWQLWQDRTGQGSSAPRKKQQLTQDHSCMRYVLQKLVRGEGIRETVPRKQEAEVLSVTITTGRR</sequence>
<dbReference type="Proteomes" id="UP000184383">
    <property type="component" value="Unassembled WGS sequence"/>
</dbReference>